<evidence type="ECO:0000313" key="1">
    <source>
        <dbReference type="EMBL" id="KAA3466067.1"/>
    </source>
</evidence>
<name>A0A5B6VAA9_9ROSI</name>
<organism evidence="1 2">
    <name type="scientific">Gossypium australe</name>
    <dbReference type="NCBI Taxonomy" id="47621"/>
    <lineage>
        <taxon>Eukaryota</taxon>
        <taxon>Viridiplantae</taxon>
        <taxon>Streptophyta</taxon>
        <taxon>Embryophyta</taxon>
        <taxon>Tracheophyta</taxon>
        <taxon>Spermatophyta</taxon>
        <taxon>Magnoliopsida</taxon>
        <taxon>eudicotyledons</taxon>
        <taxon>Gunneridae</taxon>
        <taxon>Pentapetalae</taxon>
        <taxon>rosids</taxon>
        <taxon>malvids</taxon>
        <taxon>Malvales</taxon>
        <taxon>Malvaceae</taxon>
        <taxon>Malvoideae</taxon>
        <taxon>Gossypium</taxon>
    </lineage>
</organism>
<dbReference type="Proteomes" id="UP000325315">
    <property type="component" value="Unassembled WGS sequence"/>
</dbReference>
<keyword evidence="2" id="KW-1185">Reference proteome</keyword>
<protein>
    <submittedName>
        <fullName evidence="1">Uncharacterized protein</fullName>
    </submittedName>
</protein>
<dbReference type="AlphaFoldDB" id="A0A5B6VAA9"/>
<accession>A0A5B6VAA9</accession>
<proteinExistence type="predicted"/>
<comment type="caution">
    <text evidence="1">The sequence shown here is derived from an EMBL/GenBank/DDBJ whole genome shotgun (WGS) entry which is preliminary data.</text>
</comment>
<gene>
    <name evidence="1" type="ORF">EPI10_001188</name>
</gene>
<reference evidence="2" key="1">
    <citation type="journal article" date="2019" name="Plant Biotechnol. J.">
        <title>Genome sequencing of the Australian wild diploid species Gossypium australe highlights disease resistance and delayed gland morphogenesis.</title>
        <authorList>
            <person name="Cai Y."/>
            <person name="Cai X."/>
            <person name="Wang Q."/>
            <person name="Wang P."/>
            <person name="Zhang Y."/>
            <person name="Cai C."/>
            <person name="Xu Y."/>
            <person name="Wang K."/>
            <person name="Zhou Z."/>
            <person name="Wang C."/>
            <person name="Geng S."/>
            <person name="Li B."/>
            <person name="Dong Q."/>
            <person name="Hou Y."/>
            <person name="Wang H."/>
            <person name="Ai P."/>
            <person name="Liu Z."/>
            <person name="Yi F."/>
            <person name="Sun M."/>
            <person name="An G."/>
            <person name="Cheng J."/>
            <person name="Zhang Y."/>
            <person name="Shi Q."/>
            <person name="Xie Y."/>
            <person name="Shi X."/>
            <person name="Chang Y."/>
            <person name="Huang F."/>
            <person name="Chen Y."/>
            <person name="Hong S."/>
            <person name="Mi L."/>
            <person name="Sun Q."/>
            <person name="Zhang L."/>
            <person name="Zhou B."/>
            <person name="Peng R."/>
            <person name="Zhang X."/>
            <person name="Liu F."/>
        </authorList>
    </citation>
    <scope>NUCLEOTIDE SEQUENCE [LARGE SCALE GENOMIC DNA]</scope>
    <source>
        <strain evidence="2">cv. PA1801</strain>
    </source>
</reference>
<dbReference type="EMBL" id="SMMG02000007">
    <property type="protein sequence ID" value="KAA3466067.1"/>
    <property type="molecule type" value="Genomic_DNA"/>
</dbReference>
<evidence type="ECO:0000313" key="2">
    <source>
        <dbReference type="Proteomes" id="UP000325315"/>
    </source>
</evidence>
<sequence>METPANQPNSRSGVLIPTQASNQNSVLLVAKMLFYLTMLNLAKFLEDDLTNVKEGKVDDVTAIEA</sequence>